<dbReference type="AlphaFoldDB" id="A0A0N4U9H3"/>
<name>A0A0N4U9H3_DRAME</name>
<proteinExistence type="predicted"/>
<feature type="chain" id="PRO_5041039891" evidence="1">
    <location>
        <begin position="21"/>
        <end position="78"/>
    </location>
</feature>
<reference evidence="5" key="1">
    <citation type="submission" date="2016-04" db="UniProtKB">
        <authorList>
            <consortium name="WormBaseParasite"/>
        </authorList>
    </citation>
    <scope>IDENTIFICATION</scope>
</reference>
<dbReference type="WBParaSite" id="DME_0000374201-mRNA-1">
    <property type="protein sequence ID" value="DME_0000374201-mRNA-1"/>
    <property type="gene ID" value="DME_0000374201"/>
</dbReference>
<evidence type="ECO:0000313" key="2">
    <source>
        <dbReference type="EMBL" id="VDN57774.1"/>
    </source>
</evidence>
<protein>
    <submittedName>
        <fullName evidence="5">Venom peptide</fullName>
    </submittedName>
</protein>
<dbReference type="Proteomes" id="UP000038040">
    <property type="component" value="Unplaced"/>
</dbReference>
<dbReference type="EMBL" id="UYYG01001162">
    <property type="protein sequence ID" value="VDN57774.1"/>
    <property type="molecule type" value="Genomic_DNA"/>
</dbReference>
<evidence type="ECO:0000313" key="4">
    <source>
        <dbReference type="Proteomes" id="UP000274756"/>
    </source>
</evidence>
<accession>A0A0N4U9H3</accession>
<reference evidence="2 4" key="2">
    <citation type="submission" date="2018-11" db="EMBL/GenBank/DDBJ databases">
        <authorList>
            <consortium name="Pathogen Informatics"/>
        </authorList>
    </citation>
    <scope>NUCLEOTIDE SEQUENCE [LARGE SCALE GENOMIC DNA]</scope>
</reference>
<keyword evidence="1" id="KW-0732">Signal</keyword>
<evidence type="ECO:0000313" key="5">
    <source>
        <dbReference type="WBParaSite" id="DME_0000374201-mRNA-1"/>
    </source>
</evidence>
<gene>
    <name evidence="2" type="ORF">DME_LOCUS7747</name>
</gene>
<feature type="signal peptide" evidence="1">
    <location>
        <begin position="1"/>
        <end position="20"/>
    </location>
</feature>
<evidence type="ECO:0000313" key="3">
    <source>
        <dbReference type="Proteomes" id="UP000038040"/>
    </source>
</evidence>
<dbReference type="OrthoDB" id="5835927at2759"/>
<organism evidence="3 5">
    <name type="scientific">Dracunculus medinensis</name>
    <name type="common">Guinea worm</name>
    <dbReference type="NCBI Taxonomy" id="318479"/>
    <lineage>
        <taxon>Eukaryota</taxon>
        <taxon>Metazoa</taxon>
        <taxon>Ecdysozoa</taxon>
        <taxon>Nematoda</taxon>
        <taxon>Chromadorea</taxon>
        <taxon>Rhabditida</taxon>
        <taxon>Spirurina</taxon>
        <taxon>Dracunculoidea</taxon>
        <taxon>Dracunculidae</taxon>
        <taxon>Dracunculus</taxon>
    </lineage>
</organism>
<sequence length="78" mass="9121">MNTFTTWLLIFVIMVGETSEKPNSFFISKNGPELENFPLEDISDFDLHPYIVAYKRAMMRLGKRSVFRFGKRALMRLG</sequence>
<evidence type="ECO:0000256" key="1">
    <source>
        <dbReference type="SAM" id="SignalP"/>
    </source>
</evidence>
<dbReference type="Proteomes" id="UP000274756">
    <property type="component" value="Unassembled WGS sequence"/>
</dbReference>
<keyword evidence="4" id="KW-1185">Reference proteome</keyword>